<evidence type="ECO:0000256" key="1">
    <source>
        <dbReference type="ARBA" id="ARBA00022737"/>
    </source>
</evidence>
<evidence type="ECO:0000256" key="3">
    <source>
        <dbReference type="PROSITE-ProRule" id="PRU00023"/>
    </source>
</evidence>
<feature type="repeat" description="ANK" evidence="3">
    <location>
        <begin position="217"/>
        <end position="250"/>
    </location>
</feature>
<dbReference type="PANTHER" id="PTHR24188">
    <property type="entry name" value="ANKYRIN REPEAT PROTEIN"/>
    <property type="match status" value="1"/>
</dbReference>
<dbReference type="Pfam" id="PF12796">
    <property type="entry name" value="Ank_2"/>
    <property type="match status" value="2"/>
</dbReference>
<name>A0A7S2XGQ4_9EUKA</name>
<dbReference type="EMBL" id="HBHP01026512">
    <property type="protein sequence ID" value="CAD9772465.1"/>
    <property type="molecule type" value="Transcribed_RNA"/>
</dbReference>
<dbReference type="AlphaFoldDB" id="A0A7S2XGQ4"/>
<reference evidence="4" key="1">
    <citation type="submission" date="2021-01" db="EMBL/GenBank/DDBJ databases">
        <authorList>
            <person name="Corre E."/>
            <person name="Pelletier E."/>
            <person name="Niang G."/>
            <person name="Scheremetjew M."/>
            <person name="Finn R."/>
            <person name="Kale V."/>
            <person name="Holt S."/>
            <person name="Cochrane G."/>
            <person name="Meng A."/>
            <person name="Brown T."/>
            <person name="Cohen L."/>
        </authorList>
    </citation>
    <scope>NUCLEOTIDE SEQUENCE</scope>
    <source>
        <strain evidence="4">CCMP622</strain>
    </source>
</reference>
<gene>
    <name evidence="4" type="ORF">LSP00402_LOCUS16455</name>
</gene>
<sequence>MGCIESSRRPRRKDGWMLRAFREGSEHVSASSTSSEACFSPSELDLIDRLLCVVGVEAERKSRSINGYMEKRLEEGHLPQVKLLRDALHSTSKRVDNDFAIDKTSWHEAFARLKSRADEGVLGYRTDKGSVIRCNFENFLQTCYHRLHPPWQRQIMQAASKGHVSVVKDLLANGNVDAKDAYGSTVLINAAANGHLELVQYLVKNTKVDVEARDDEHGRTALLRAAEGGHLEVVRFLFEEADANVETRDNLGRTALFASAERGDVEVVQYLVEKANANVEAADNTGVTVMARASLEVARYLVEEAKADIGAKMEQSKGGLTVLEYAQRLRAKDAATEYLQLKDAEKLASSAEEKENIRVQIAQVRLGEAAQRGDLAIVEETANEPEIDVDAACHENGLTALMLAARNGHVEVVRYLCAHADANVSAKTVSGNTALIYGAESGSLEVVAYLVEHAHADVDAPDKDGGTALMKAASEGKVELVRYLVEDAKADVDAKDWLGATALDKARLFGRRNKAVVDYLMAAVRL</sequence>
<dbReference type="InterPro" id="IPR002110">
    <property type="entry name" value="Ankyrin_rpt"/>
</dbReference>
<dbReference type="PROSITE" id="PS50088">
    <property type="entry name" value="ANK_REPEAT"/>
    <property type="match status" value="3"/>
</dbReference>
<feature type="repeat" description="ANK" evidence="3">
    <location>
        <begin position="464"/>
        <end position="486"/>
    </location>
</feature>
<dbReference type="Gene3D" id="1.25.40.20">
    <property type="entry name" value="Ankyrin repeat-containing domain"/>
    <property type="match status" value="3"/>
</dbReference>
<dbReference type="Pfam" id="PF00023">
    <property type="entry name" value="Ank"/>
    <property type="match status" value="2"/>
</dbReference>
<evidence type="ECO:0000313" key="4">
    <source>
        <dbReference type="EMBL" id="CAD9772465.1"/>
    </source>
</evidence>
<keyword evidence="2 3" id="KW-0040">ANK repeat</keyword>
<dbReference type="SMART" id="SM00248">
    <property type="entry name" value="ANK"/>
    <property type="match status" value="7"/>
</dbReference>
<dbReference type="SUPFAM" id="SSF48403">
    <property type="entry name" value="Ankyrin repeat"/>
    <property type="match status" value="1"/>
</dbReference>
<dbReference type="PROSITE" id="PS50297">
    <property type="entry name" value="ANK_REP_REGION"/>
    <property type="match status" value="3"/>
</dbReference>
<accession>A0A7S2XGQ4</accession>
<dbReference type="InterPro" id="IPR036770">
    <property type="entry name" value="Ankyrin_rpt-contain_sf"/>
</dbReference>
<organism evidence="4">
    <name type="scientific">Lotharella oceanica</name>
    <dbReference type="NCBI Taxonomy" id="641309"/>
    <lineage>
        <taxon>Eukaryota</taxon>
        <taxon>Sar</taxon>
        <taxon>Rhizaria</taxon>
        <taxon>Cercozoa</taxon>
        <taxon>Chlorarachniophyceae</taxon>
        <taxon>Lotharella</taxon>
    </lineage>
</organism>
<protein>
    <submittedName>
        <fullName evidence="4">Uncharacterized protein</fullName>
    </submittedName>
</protein>
<dbReference type="PANTHER" id="PTHR24188:SF29">
    <property type="entry name" value="GH09064P"/>
    <property type="match status" value="1"/>
</dbReference>
<evidence type="ECO:0000256" key="2">
    <source>
        <dbReference type="ARBA" id="ARBA00023043"/>
    </source>
</evidence>
<proteinExistence type="predicted"/>
<feature type="repeat" description="ANK" evidence="3">
    <location>
        <begin position="396"/>
        <end position="416"/>
    </location>
</feature>
<keyword evidence="1" id="KW-0677">Repeat</keyword>